<sequence length="748" mass="81139">MAGHHFQGLGHSHGHQHFHSRAMHLELDQPGQLETRGPIVNAASESVHAAAQIMARVNDLNEKPVSANTVAIALGVCLPLGLALAILVYVHCRASRRQRREDAADKYKSMDFGLDESAAVKGNKRRSFFGKEKEPSHKTQLSMDMNLSSPYLLPPNMHNSRESLNSLAKGLHQNDDPYRPVTSYAGSDVGSLRSFPRGADRDSSSYGGKPRSMADRDPTRNRPTINTRADLPPRQRSLPSSPLQPLPPVAQPLSARESTGDVPPLPAKNEFRFVDDSSAVPHVPEIQVPAAVASPILPSPPSSRPLSNESFGANQSSVARPANNVDSMILPTFENHQQGLGIAATRTSQNSANISLRDSGALPTNVRPPRKESLPVGSDFAQDYQDYAAHFQVDAPDHVNGDLHMPQHIDEQDYPHSAGLGVPQQDNKRLSVGFRPLPPDEFLESEDPEFRANRIRSFYKEYFEDSGPKTDAGRPPPIPQQATYYEDYDPGYLGDTAYFDPETNAFVMPYAQPVTRRAMTPPPKSRRPMPGPGPRGPHGPHGPHGSMNMSGGPRGRPRAGSTMSAGRWAPMSPRPGSSASNQRFPGAKPRKPMPPPAALSTLPTPSKLKDDSFALMGAIDFAPPPTFKDVTRGRSQSPLGERRPYVLNTPIHSPLVSAFDDTPALPSPHLLRKSGTFTGLDFAPPRRFKDPDTMSDSGSVVSNRSGISSANLSAIRAGAGRVSRLPGDTVFTQAALGDTLKPSWNMRD</sequence>
<reference evidence="1 2" key="1">
    <citation type="journal article" date="2022" name="New Phytol.">
        <title>Ecological generalism drives hyperdiversity of secondary metabolite gene clusters in xylarialean endophytes.</title>
        <authorList>
            <person name="Franco M.E.E."/>
            <person name="Wisecaver J.H."/>
            <person name="Arnold A.E."/>
            <person name="Ju Y.M."/>
            <person name="Slot J.C."/>
            <person name="Ahrendt S."/>
            <person name="Moore L.P."/>
            <person name="Eastman K.E."/>
            <person name="Scott K."/>
            <person name="Konkel Z."/>
            <person name="Mondo S.J."/>
            <person name="Kuo A."/>
            <person name="Hayes R.D."/>
            <person name="Haridas S."/>
            <person name="Andreopoulos B."/>
            <person name="Riley R."/>
            <person name="LaButti K."/>
            <person name="Pangilinan J."/>
            <person name="Lipzen A."/>
            <person name="Amirebrahimi M."/>
            <person name="Yan J."/>
            <person name="Adam C."/>
            <person name="Keymanesh K."/>
            <person name="Ng V."/>
            <person name="Louie K."/>
            <person name="Northen T."/>
            <person name="Drula E."/>
            <person name="Henrissat B."/>
            <person name="Hsieh H.M."/>
            <person name="Youens-Clark K."/>
            <person name="Lutzoni F."/>
            <person name="Miadlikowska J."/>
            <person name="Eastwood D.C."/>
            <person name="Hamelin R.C."/>
            <person name="Grigoriev I.V."/>
            <person name="U'Ren J.M."/>
        </authorList>
    </citation>
    <scope>NUCLEOTIDE SEQUENCE [LARGE SCALE GENOMIC DNA]</scope>
    <source>
        <strain evidence="1 2">CBS 119005</strain>
    </source>
</reference>
<evidence type="ECO:0000313" key="2">
    <source>
        <dbReference type="Proteomes" id="UP001497700"/>
    </source>
</evidence>
<evidence type="ECO:0000313" key="1">
    <source>
        <dbReference type="EMBL" id="KAI4870711.1"/>
    </source>
</evidence>
<proteinExistence type="predicted"/>
<protein>
    <submittedName>
        <fullName evidence="1">Uncharacterized protein</fullName>
    </submittedName>
</protein>
<keyword evidence="2" id="KW-1185">Reference proteome</keyword>
<dbReference type="EMBL" id="MU393423">
    <property type="protein sequence ID" value="KAI4870711.1"/>
    <property type="molecule type" value="Genomic_DNA"/>
</dbReference>
<dbReference type="Proteomes" id="UP001497700">
    <property type="component" value="Unassembled WGS sequence"/>
</dbReference>
<accession>A0ACB9ZGD3</accession>
<gene>
    <name evidence="1" type="ORF">F4820DRAFT_403100</name>
</gene>
<organism evidence="1 2">
    <name type="scientific">Hypoxylon rubiginosum</name>
    <dbReference type="NCBI Taxonomy" id="110542"/>
    <lineage>
        <taxon>Eukaryota</taxon>
        <taxon>Fungi</taxon>
        <taxon>Dikarya</taxon>
        <taxon>Ascomycota</taxon>
        <taxon>Pezizomycotina</taxon>
        <taxon>Sordariomycetes</taxon>
        <taxon>Xylariomycetidae</taxon>
        <taxon>Xylariales</taxon>
        <taxon>Hypoxylaceae</taxon>
        <taxon>Hypoxylon</taxon>
    </lineage>
</organism>
<comment type="caution">
    <text evidence="1">The sequence shown here is derived from an EMBL/GenBank/DDBJ whole genome shotgun (WGS) entry which is preliminary data.</text>
</comment>
<name>A0ACB9ZGD3_9PEZI</name>